<dbReference type="Proteomes" id="UP001362999">
    <property type="component" value="Unassembled WGS sequence"/>
</dbReference>
<organism evidence="1 2">
    <name type="scientific">Favolaschia claudopus</name>
    <dbReference type="NCBI Taxonomy" id="2862362"/>
    <lineage>
        <taxon>Eukaryota</taxon>
        <taxon>Fungi</taxon>
        <taxon>Dikarya</taxon>
        <taxon>Basidiomycota</taxon>
        <taxon>Agaricomycotina</taxon>
        <taxon>Agaricomycetes</taxon>
        <taxon>Agaricomycetidae</taxon>
        <taxon>Agaricales</taxon>
        <taxon>Marasmiineae</taxon>
        <taxon>Mycenaceae</taxon>
        <taxon>Favolaschia</taxon>
    </lineage>
</organism>
<protein>
    <recommendedName>
        <fullName evidence="3">F-box domain-containing protein</fullName>
    </recommendedName>
</protein>
<gene>
    <name evidence="1" type="ORF">R3P38DRAFT_2638705</name>
</gene>
<evidence type="ECO:0000313" key="2">
    <source>
        <dbReference type="Proteomes" id="UP001362999"/>
    </source>
</evidence>
<evidence type="ECO:0008006" key="3">
    <source>
        <dbReference type="Google" id="ProtNLM"/>
    </source>
</evidence>
<dbReference type="AlphaFoldDB" id="A0AAW0AN01"/>
<sequence length="371" mass="41794">MKQNPLNVPELLDHAIGFLGGSAPDLAACALVARPWVDAAQRTLLRTPHVTNHGVNLHDAVALRFHNTLTSYPHLVRHIRELCLQLLDERPLLTSTTLELLCHHSYTHLESFSLSIGDDLPPDGLRRIFSLPTLRHIALYIHSSGDLASFAEILEECSQSVKHFELSCGNWDSDGEVYSLENTTAPRIKLKSVWLDLGDSDLAPLLGASYFYPFDFSNIEGLQVGRGRYVPWRLIPKRKIRFLHVGSMLDFMDLSSFINLELLQFSIQTGTLPTLFAMLDTLPADHRVHTIALFLSSGPQFGLTASEYADLDAYLADPRFSRVSTLEVNVDSFARNIERSFPSAVARGVFRSLPRDCTMRRWCWLKRILTL</sequence>
<proteinExistence type="predicted"/>
<evidence type="ECO:0000313" key="1">
    <source>
        <dbReference type="EMBL" id="KAK7014356.1"/>
    </source>
</evidence>
<keyword evidence="2" id="KW-1185">Reference proteome</keyword>
<comment type="caution">
    <text evidence="1">The sequence shown here is derived from an EMBL/GenBank/DDBJ whole genome shotgun (WGS) entry which is preliminary data.</text>
</comment>
<accession>A0AAW0AN01</accession>
<name>A0AAW0AN01_9AGAR</name>
<dbReference type="EMBL" id="JAWWNJ010000057">
    <property type="protein sequence ID" value="KAK7014356.1"/>
    <property type="molecule type" value="Genomic_DNA"/>
</dbReference>
<reference evidence="1 2" key="1">
    <citation type="journal article" date="2024" name="J Genomics">
        <title>Draft genome sequencing and assembly of Favolaschia claudopus CIRM-BRFM 2984 isolated from oak limbs.</title>
        <authorList>
            <person name="Navarro D."/>
            <person name="Drula E."/>
            <person name="Chaduli D."/>
            <person name="Cazenave R."/>
            <person name="Ahrendt S."/>
            <person name="Wang J."/>
            <person name="Lipzen A."/>
            <person name="Daum C."/>
            <person name="Barry K."/>
            <person name="Grigoriev I.V."/>
            <person name="Favel A."/>
            <person name="Rosso M.N."/>
            <person name="Martin F."/>
        </authorList>
    </citation>
    <scope>NUCLEOTIDE SEQUENCE [LARGE SCALE GENOMIC DNA]</scope>
    <source>
        <strain evidence="1 2">CIRM-BRFM 2984</strain>
    </source>
</reference>